<organism evidence="1 2">
    <name type="scientific">Entomophthora muscae</name>
    <dbReference type="NCBI Taxonomy" id="34485"/>
    <lineage>
        <taxon>Eukaryota</taxon>
        <taxon>Fungi</taxon>
        <taxon>Fungi incertae sedis</taxon>
        <taxon>Zoopagomycota</taxon>
        <taxon>Entomophthoromycotina</taxon>
        <taxon>Entomophthoromycetes</taxon>
        <taxon>Entomophthorales</taxon>
        <taxon>Entomophthoraceae</taxon>
        <taxon>Entomophthora</taxon>
    </lineage>
</organism>
<keyword evidence="2" id="KW-1185">Reference proteome</keyword>
<comment type="caution">
    <text evidence="1">The sequence shown here is derived from an EMBL/GenBank/DDBJ whole genome shotgun (WGS) entry which is preliminary data.</text>
</comment>
<proteinExistence type="predicted"/>
<evidence type="ECO:0000313" key="1">
    <source>
        <dbReference type="EMBL" id="KAJ9050784.1"/>
    </source>
</evidence>
<sequence length="446" mass="49625">MSDKATSCSEERALVRKLDLRILPLACFIYTLCFLDRVSIGHARLYKIEADLGLSQYQYSWTMSIFFIGYILFEIPSNLMMKKVSPPRWISRIMVSWGVVTVCMACVSNFDGMLAARFFLGVAEAGLFPGLVFYLSFWYTRKEQGFRIALLMASTNMAGVIGGPIAYSVAGLQGVWGMKGWQWLFIVEGVPTVLMGIATWWILPATPNHAPWLSASEHMLLEHRLQKDYVDLDISRFEMREFVGVFTDYKTYMFVILFAGINCPAYSMAMLMPTIVNGFGFSVFNTMLLTSPPNIFSLAMVLLVAWNSDRVLERGFHIMACTMVGICGFVVLAFTSNIAVKYTAVIILNGGVNSLLPLIISWTSNSVRGSTRAATTAALIVASGNAAGFAAPYLYTKVEAPLYKMSHITNATCLLITLFLAVIIKLCLLCQNKKPKLSSNDFRYVV</sequence>
<name>A0ACC2RL43_9FUNG</name>
<dbReference type="Proteomes" id="UP001165960">
    <property type="component" value="Unassembled WGS sequence"/>
</dbReference>
<evidence type="ECO:0000313" key="2">
    <source>
        <dbReference type="Proteomes" id="UP001165960"/>
    </source>
</evidence>
<gene>
    <name evidence="1" type="ORF">DSO57_1011222</name>
</gene>
<protein>
    <submittedName>
        <fullName evidence="1">Uncharacterized protein</fullName>
    </submittedName>
</protein>
<reference evidence="1" key="1">
    <citation type="submission" date="2022-04" db="EMBL/GenBank/DDBJ databases">
        <title>Genome of the entomopathogenic fungus Entomophthora muscae.</title>
        <authorList>
            <person name="Elya C."/>
            <person name="Lovett B.R."/>
            <person name="Lee E."/>
            <person name="Macias A.M."/>
            <person name="Hajek A.E."/>
            <person name="De Bivort B.L."/>
            <person name="Kasson M.T."/>
            <person name="De Fine Licht H.H."/>
            <person name="Stajich J.E."/>
        </authorList>
    </citation>
    <scope>NUCLEOTIDE SEQUENCE</scope>
    <source>
        <strain evidence="1">Berkeley</strain>
    </source>
</reference>
<dbReference type="EMBL" id="QTSX02007138">
    <property type="protein sequence ID" value="KAJ9050784.1"/>
    <property type="molecule type" value="Genomic_DNA"/>
</dbReference>
<accession>A0ACC2RL43</accession>